<keyword evidence="7 11" id="KW-0406">Ion transport</keyword>
<evidence type="ECO:0000256" key="8">
    <source>
        <dbReference type="ARBA" id="ARBA00023136"/>
    </source>
</evidence>
<reference evidence="14 16" key="2">
    <citation type="journal article" date="2013" name="Nature">
        <title>Insights into bilaterian evolution from three spiralian genomes.</title>
        <authorList>
            <person name="Simakov O."/>
            <person name="Marletaz F."/>
            <person name="Cho S.J."/>
            <person name="Edsinger-Gonzales E."/>
            <person name="Havlak P."/>
            <person name="Hellsten U."/>
            <person name="Kuo D.H."/>
            <person name="Larsson T."/>
            <person name="Lv J."/>
            <person name="Arendt D."/>
            <person name="Savage R."/>
            <person name="Osoegawa K."/>
            <person name="de Jong P."/>
            <person name="Grimwood J."/>
            <person name="Chapman J.A."/>
            <person name="Shapiro H."/>
            <person name="Aerts A."/>
            <person name="Otillar R.P."/>
            <person name="Terry A.Y."/>
            <person name="Boore J.L."/>
            <person name="Grigoriev I.V."/>
            <person name="Lindberg D.R."/>
            <person name="Seaver E.C."/>
            <person name="Weisblat D.A."/>
            <person name="Putnam N.H."/>
            <person name="Rokhsar D.S."/>
        </authorList>
    </citation>
    <scope>NUCLEOTIDE SEQUENCE</scope>
    <source>
        <strain evidence="14 16">I ESC-2004</strain>
    </source>
</reference>
<feature type="compositionally biased region" description="Polar residues" evidence="12">
    <location>
        <begin position="1"/>
        <end position="10"/>
    </location>
</feature>
<dbReference type="Gene3D" id="2.60.470.10">
    <property type="entry name" value="Acid-sensing ion channels like domains"/>
    <property type="match status" value="1"/>
</dbReference>
<dbReference type="InterPro" id="IPR001873">
    <property type="entry name" value="ENaC"/>
</dbReference>
<keyword evidence="8 13" id="KW-0472">Membrane</keyword>
<dbReference type="OMA" id="CEIDCKL"/>
<keyword evidence="4 11" id="KW-0812">Transmembrane</keyword>
<keyword evidence="9 11" id="KW-0739">Sodium transport</keyword>
<evidence type="ECO:0000313" key="15">
    <source>
        <dbReference type="EnsemblMetazoa" id="CapteP195931"/>
    </source>
</evidence>
<organism evidence="14">
    <name type="scientific">Capitella teleta</name>
    <name type="common">Polychaete worm</name>
    <dbReference type="NCBI Taxonomy" id="283909"/>
    <lineage>
        <taxon>Eukaryota</taxon>
        <taxon>Metazoa</taxon>
        <taxon>Spiralia</taxon>
        <taxon>Lophotrochozoa</taxon>
        <taxon>Annelida</taxon>
        <taxon>Polychaeta</taxon>
        <taxon>Sedentaria</taxon>
        <taxon>Scolecida</taxon>
        <taxon>Capitellidae</taxon>
        <taxon>Capitella</taxon>
    </lineage>
</organism>
<evidence type="ECO:0000256" key="10">
    <source>
        <dbReference type="ARBA" id="ARBA00023303"/>
    </source>
</evidence>
<dbReference type="EnsemblMetazoa" id="CapteT195931">
    <property type="protein sequence ID" value="CapteP195931"/>
    <property type="gene ID" value="CapteG195931"/>
</dbReference>
<keyword evidence="16" id="KW-1185">Reference proteome</keyword>
<dbReference type="AlphaFoldDB" id="R7UM36"/>
<dbReference type="GO" id="GO:0005886">
    <property type="term" value="C:plasma membrane"/>
    <property type="evidence" value="ECO:0007669"/>
    <property type="project" value="TreeGrafter"/>
</dbReference>
<protein>
    <submittedName>
        <fullName evidence="14 15">Uncharacterized protein</fullName>
    </submittedName>
</protein>
<dbReference type="PRINTS" id="PR01078">
    <property type="entry name" value="AMINACHANNEL"/>
</dbReference>
<name>R7UM36_CAPTE</name>
<gene>
    <name evidence="14" type="ORF">CAPTEDRAFT_195931</name>
</gene>
<reference evidence="16" key="1">
    <citation type="submission" date="2012-12" db="EMBL/GenBank/DDBJ databases">
        <authorList>
            <person name="Hellsten U."/>
            <person name="Grimwood J."/>
            <person name="Chapman J.A."/>
            <person name="Shapiro H."/>
            <person name="Aerts A."/>
            <person name="Otillar R.P."/>
            <person name="Terry A.Y."/>
            <person name="Boore J.L."/>
            <person name="Simakov O."/>
            <person name="Marletaz F."/>
            <person name="Cho S.-J."/>
            <person name="Edsinger-Gonzales E."/>
            <person name="Havlak P."/>
            <person name="Kuo D.-H."/>
            <person name="Larsson T."/>
            <person name="Lv J."/>
            <person name="Arendt D."/>
            <person name="Savage R."/>
            <person name="Osoegawa K."/>
            <person name="de Jong P."/>
            <person name="Lindberg D.R."/>
            <person name="Seaver E.C."/>
            <person name="Weisblat D.A."/>
            <person name="Putnam N.H."/>
            <person name="Grigoriev I.V."/>
            <person name="Rokhsar D.S."/>
        </authorList>
    </citation>
    <scope>NUCLEOTIDE SEQUENCE</scope>
    <source>
        <strain evidence="16">I ESC-2004</strain>
    </source>
</reference>
<evidence type="ECO:0000256" key="12">
    <source>
        <dbReference type="SAM" id="MobiDB-lite"/>
    </source>
</evidence>
<evidence type="ECO:0000256" key="4">
    <source>
        <dbReference type="ARBA" id="ARBA00022692"/>
    </source>
</evidence>
<keyword evidence="3 11" id="KW-0894">Sodium channel</keyword>
<dbReference type="HOGENOM" id="CLU_020415_3_2_1"/>
<evidence type="ECO:0000256" key="13">
    <source>
        <dbReference type="SAM" id="Phobius"/>
    </source>
</evidence>
<dbReference type="EMBL" id="KB300038">
    <property type="protein sequence ID" value="ELU07295.1"/>
    <property type="molecule type" value="Genomic_DNA"/>
</dbReference>
<evidence type="ECO:0000256" key="7">
    <source>
        <dbReference type="ARBA" id="ARBA00023065"/>
    </source>
</evidence>
<feature type="compositionally biased region" description="Basic and acidic residues" evidence="12">
    <location>
        <begin position="11"/>
        <end position="23"/>
    </location>
</feature>
<dbReference type="STRING" id="283909.R7UM36"/>
<keyword evidence="6" id="KW-0915">Sodium</keyword>
<accession>R7UM36</accession>
<feature type="transmembrane region" description="Helical" evidence="13">
    <location>
        <begin position="54"/>
        <end position="75"/>
    </location>
</feature>
<evidence type="ECO:0000256" key="1">
    <source>
        <dbReference type="ARBA" id="ARBA00004141"/>
    </source>
</evidence>
<dbReference type="EMBL" id="AMQN01007120">
    <property type="status" value="NOT_ANNOTATED_CDS"/>
    <property type="molecule type" value="Genomic_DNA"/>
</dbReference>
<dbReference type="PANTHER" id="PTHR11690:SF300">
    <property type="entry name" value="PICKPOCKET PROTEIN 19"/>
    <property type="match status" value="1"/>
</dbReference>
<dbReference type="Proteomes" id="UP000014760">
    <property type="component" value="Unassembled WGS sequence"/>
</dbReference>
<keyword evidence="2 11" id="KW-0813">Transport</keyword>
<evidence type="ECO:0000256" key="9">
    <source>
        <dbReference type="ARBA" id="ARBA00023201"/>
    </source>
</evidence>
<dbReference type="GO" id="GO:0015280">
    <property type="term" value="F:ligand-gated sodium channel activity"/>
    <property type="evidence" value="ECO:0007669"/>
    <property type="project" value="TreeGrafter"/>
</dbReference>
<sequence>MSGKGSTSAWQEHKAPDNCENPEEKEKFVDYATNATIHGLGHAANRENGKIRRVVWAIILLSMVAYFAFTITLMMQKLSGRPVSSRTRVIEVDEIFYPAMTICNINQIKKPYVANDSFLADVIEALSRSSTPEPLNIGINLNDPVVVDRLENEYPPLREIFHDGAFTLSEMVYICWWRTQYVDCRDFFTTTLTALGYCFTFNSGERINEKGGLKTAQTGVQQGFTFMINVSQENYFHQKGYSAGLRLLVHDPYDWPSVEASGIAISPGTETFLSVKTSKTKKMPPPYGGNTCMDTNDVNFHNPLKYSDKYSQSRCKQDCYIDFMLKQCECVFFDFEIKKEYLTNSTHLKQCACRPQCFRNAFEVTKSEAYFPSDKTSVDLKSTPGVMPPSFNESDDPTNYLRRNYLALNLFMSELSYTLYEEEAAYTANDFQADFGGNMGLCLGASFMSLAELAEILLIGIIGLAYKMSRMNRINRPVPIV</sequence>
<proteinExistence type="inferred from homology"/>
<evidence type="ECO:0000313" key="16">
    <source>
        <dbReference type="Proteomes" id="UP000014760"/>
    </source>
</evidence>
<dbReference type="PANTHER" id="PTHR11690">
    <property type="entry name" value="AMILORIDE-SENSITIVE SODIUM CHANNEL-RELATED"/>
    <property type="match status" value="1"/>
</dbReference>
<reference evidence="15" key="3">
    <citation type="submission" date="2015-06" db="UniProtKB">
        <authorList>
            <consortium name="EnsemblMetazoa"/>
        </authorList>
    </citation>
    <scope>IDENTIFICATION</scope>
</reference>
<evidence type="ECO:0000256" key="5">
    <source>
        <dbReference type="ARBA" id="ARBA00022989"/>
    </source>
</evidence>
<comment type="subcellular location">
    <subcellularLocation>
        <location evidence="1">Membrane</location>
        <topology evidence="1">Multi-pass membrane protein</topology>
    </subcellularLocation>
</comment>
<keyword evidence="5 13" id="KW-1133">Transmembrane helix</keyword>
<dbReference type="OrthoDB" id="6157104at2759"/>
<dbReference type="FunCoup" id="R7UM36">
    <property type="interactions" value="96"/>
</dbReference>
<evidence type="ECO:0000313" key="14">
    <source>
        <dbReference type="EMBL" id="ELU07295.1"/>
    </source>
</evidence>
<evidence type="ECO:0000256" key="3">
    <source>
        <dbReference type="ARBA" id="ARBA00022461"/>
    </source>
</evidence>
<evidence type="ECO:0000256" key="11">
    <source>
        <dbReference type="RuleBase" id="RU000679"/>
    </source>
</evidence>
<evidence type="ECO:0000256" key="6">
    <source>
        <dbReference type="ARBA" id="ARBA00023053"/>
    </source>
</evidence>
<comment type="similarity">
    <text evidence="11">Belongs to the amiloride-sensitive sodium channel (TC 1.A.6) family.</text>
</comment>
<evidence type="ECO:0000256" key="2">
    <source>
        <dbReference type="ARBA" id="ARBA00022448"/>
    </source>
</evidence>
<dbReference type="Pfam" id="PF00858">
    <property type="entry name" value="ASC"/>
    <property type="match status" value="1"/>
</dbReference>
<feature type="transmembrane region" description="Helical" evidence="13">
    <location>
        <begin position="447"/>
        <end position="466"/>
    </location>
</feature>
<feature type="region of interest" description="Disordered" evidence="12">
    <location>
        <begin position="1"/>
        <end position="23"/>
    </location>
</feature>
<keyword evidence="10 11" id="KW-0407">Ion channel</keyword>